<dbReference type="Gene3D" id="3.30.1120.90">
    <property type="entry name" value="Nucleosome assembly protein"/>
    <property type="match status" value="1"/>
</dbReference>
<dbReference type="Proteomes" id="UP000887540">
    <property type="component" value="Unplaced"/>
</dbReference>
<reference evidence="5" key="1">
    <citation type="submission" date="2022-11" db="UniProtKB">
        <authorList>
            <consortium name="WormBaseParasite"/>
        </authorList>
    </citation>
    <scope>IDENTIFICATION</scope>
</reference>
<evidence type="ECO:0000256" key="2">
    <source>
        <dbReference type="RuleBase" id="RU003876"/>
    </source>
</evidence>
<dbReference type="AlphaFoldDB" id="A0A914DZN8"/>
<dbReference type="Pfam" id="PF00956">
    <property type="entry name" value="NAP"/>
    <property type="match status" value="1"/>
</dbReference>
<dbReference type="PANTHER" id="PTHR11875">
    <property type="entry name" value="TESTIS-SPECIFIC Y-ENCODED PROTEIN"/>
    <property type="match status" value="1"/>
</dbReference>
<evidence type="ECO:0000313" key="5">
    <source>
        <dbReference type="WBParaSite" id="ACRNAN_scaffold468.g24009.t1"/>
    </source>
</evidence>
<dbReference type="SUPFAM" id="SSF143113">
    <property type="entry name" value="NAP-like"/>
    <property type="match status" value="1"/>
</dbReference>
<dbReference type="GO" id="GO:0006334">
    <property type="term" value="P:nucleosome assembly"/>
    <property type="evidence" value="ECO:0007669"/>
    <property type="project" value="InterPro"/>
</dbReference>
<feature type="region of interest" description="Disordered" evidence="3">
    <location>
        <begin position="1"/>
        <end position="20"/>
    </location>
</feature>
<dbReference type="InterPro" id="IPR002164">
    <property type="entry name" value="NAP_family"/>
</dbReference>
<sequence>MEGDKKNLHDLLRHHGYDEDDEPHIAENLAETSKEVRQRIRALKKLQMESVKVESKFYEKVHLLEKEFQPLFDEINKRRTAVVTGQHEPSESECDVPLIHGASEDLLKKLNEDAPVEGVPSKGIPEFWYHVLNNVAQISDLIHEQDVPILKHLQDITVDVHTEPNGFTLNFHFGSNDHFTNSVLTKYYELQIAPTEDEIFDYEGPMVVSTKGCQIDWKENMNVTKKVIKKKQKKGSGAGRFITKTVRADSFFNFFDPVAETLKDLDETTAETLRNDFEIGQLIRDQVIPRAVLFFTGEAADDFDDFTEDEDEDLEEGSDAESGDD</sequence>
<feature type="region of interest" description="Disordered" evidence="3">
    <location>
        <begin position="302"/>
        <end position="325"/>
    </location>
</feature>
<keyword evidence="4" id="KW-1185">Reference proteome</keyword>
<name>A0A914DZN8_9BILA</name>
<comment type="similarity">
    <text evidence="1 2">Belongs to the nucleosome assembly protein (NAP) family.</text>
</comment>
<dbReference type="GO" id="GO:0005634">
    <property type="term" value="C:nucleus"/>
    <property type="evidence" value="ECO:0007669"/>
    <property type="project" value="InterPro"/>
</dbReference>
<proteinExistence type="inferred from homology"/>
<dbReference type="WBParaSite" id="ACRNAN_scaffold468.g24009.t1">
    <property type="protein sequence ID" value="ACRNAN_scaffold468.g24009.t1"/>
    <property type="gene ID" value="ACRNAN_scaffold468.g24009"/>
</dbReference>
<organism evidence="4 5">
    <name type="scientific">Acrobeloides nanus</name>
    <dbReference type="NCBI Taxonomy" id="290746"/>
    <lineage>
        <taxon>Eukaryota</taxon>
        <taxon>Metazoa</taxon>
        <taxon>Ecdysozoa</taxon>
        <taxon>Nematoda</taxon>
        <taxon>Chromadorea</taxon>
        <taxon>Rhabditida</taxon>
        <taxon>Tylenchina</taxon>
        <taxon>Cephalobomorpha</taxon>
        <taxon>Cephaloboidea</taxon>
        <taxon>Cephalobidae</taxon>
        <taxon>Acrobeloides</taxon>
    </lineage>
</organism>
<evidence type="ECO:0000256" key="3">
    <source>
        <dbReference type="SAM" id="MobiDB-lite"/>
    </source>
</evidence>
<dbReference type="InterPro" id="IPR037231">
    <property type="entry name" value="NAP-like_sf"/>
</dbReference>
<feature type="compositionally biased region" description="Basic and acidic residues" evidence="3">
    <location>
        <begin position="1"/>
        <end position="17"/>
    </location>
</feature>
<protein>
    <submittedName>
        <fullName evidence="5">Nucleosome assembly protein 1-like 1</fullName>
    </submittedName>
</protein>
<evidence type="ECO:0000256" key="1">
    <source>
        <dbReference type="ARBA" id="ARBA00009947"/>
    </source>
</evidence>
<accession>A0A914DZN8</accession>
<evidence type="ECO:0000313" key="4">
    <source>
        <dbReference type="Proteomes" id="UP000887540"/>
    </source>
</evidence>
<dbReference type="Gene3D" id="1.20.5.1500">
    <property type="match status" value="1"/>
</dbReference>